<evidence type="ECO:0000313" key="20">
    <source>
        <dbReference type="EMBL" id="CAD9084547.1"/>
    </source>
</evidence>
<evidence type="ECO:0000256" key="1">
    <source>
        <dbReference type="ARBA" id="ARBA00004123"/>
    </source>
</evidence>
<evidence type="ECO:0000256" key="15">
    <source>
        <dbReference type="ARBA" id="ARBA00049280"/>
    </source>
</evidence>
<sequence length="403" mass="47129">MPTPLQQKVHDNWKKFLSEYTFDGKIGEGAYGVVRKGHKKNQPKKTVAIKQFKFQAPNPQNHSEGIPITICREVNILRELNDDNILKCKEVVIDPHSNALIMVFPYCEYDLEKMLMAHRERKDKPHMSDTLVKNIMYQLLKGMEYLHRNWVMHRDLKPANILIEKGVVKLADFGLARIYQSPHKTLGQDGPVVTIWYRSPELLLGSKHYTPSVDMWSVGCIFNELLMTKAMFRGEELKGESNPFQYKQLEKIFSIMGTPTLEDWSTMKDCPHYDKLRDWRKYDYRLPEVTRIPDNSRAFDLLRRLLIYDPDKRITAEEALKHDYFTELPHPQTDNVFRGNSFQYAEHQIETKYGGAQQDQQHHSKSRSQHGDGRKYYQQGGGGVKRSHQGGGHQEHPHKRQKR</sequence>
<name>A0A7S1KV17_9EUKA</name>
<evidence type="ECO:0000256" key="2">
    <source>
        <dbReference type="ARBA" id="ARBA00006485"/>
    </source>
</evidence>
<evidence type="ECO:0000256" key="14">
    <source>
        <dbReference type="ARBA" id="ARBA00048367"/>
    </source>
</evidence>
<comment type="catalytic activity">
    <reaction evidence="14">
        <text>L-seryl-[protein] + ATP = O-phospho-L-seryl-[protein] + ADP + H(+)</text>
        <dbReference type="Rhea" id="RHEA:17989"/>
        <dbReference type="Rhea" id="RHEA-COMP:9863"/>
        <dbReference type="Rhea" id="RHEA-COMP:11604"/>
        <dbReference type="ChEBI" id="CHEBI:15378"/>
        <dbReference type="ChEBI" id="CHEBI:29999"/>
        <dbReference type="ChEBI" id="CHEBI:30616"/>
        <dbReference type="ChEBI" id="CHEBI:83421"/>
        <dbReference type="ChEBI" id="CHEBI:456216"/>
        <dbReference type="EC" id="2.7.11.22"/>
    </reaction>
</comment>
<evidence type="ECO:0000256" key="13">
    <source>
        <dbReference type="ARBA" id="ARBA00047811"/>
    </source>
</evidence>
<keyword evidence="10 16" id="KW-0067">ATP-binding</keyword>
<dbReference type="PROSITE" id="PS00108">
    <property type="entry name" value="PROTEIN_KINASE_ST"/>
    <property type="match status" value="1"/>
</dbReference>
<comment type="catalytic activity">
    <reaction evidence="13">
        <text>L-threonyl-[protein] + ATP = O-phospho-L-threonyl-[protein] + ADP + H(+)</text>
        <dbReference type="Rhea" id="RHEA:46608"/>
        <dbReference type="Rhea" id="RHEA-COMP:11060"/>
        <dbReference type="Rhea" id="RHEA-COMP:11605"/>
        <dbReference type="ChEBI" id="CHEBI:15378"/>
        <dbReference type="ChEBI" id="CHEBI:30013"/>
        <dbReference type="ChEBI" id="CHEBI:30616"/>
        <dbReference type="ChEBI" id="CHEBI:61977"/>
        <dbReference type="ChEBI" id="CHEBI:456216"/>
        <dbReference type="EC" id="2.7.11.22"/>
    </reaction>
</comment>
<dbReference type="InterPro" id="IPR050108">
    <property type="entry name" value="CDK"/>
</dbReference>
<dbReference type="EMBL" id="HBGD01009479">
    <property type="protein sequence ID" value="CAD9084547.1"/>
    <property type="molecule type" value="Transcribed_RNA"/>
</dbReference>
<evidence type="ECO:0000256" key="17">
    <source>
        <dbReference type="RuleBase" id="RU000304"/>
    </source>
</evidence>
<dbReference type="PROSITE" id="PS50011">
    <property type="entry name" value="PROTEIN_KINASE_DOM"/>
    <property type="match status" value="1"/>
</dbReference>
<dbReference type="AlphaFoldDB" id="A0A7S1KV17"/>
<evidence type="ECO:0000256" key="8">
    <source>
        <dbReference type="ARBA" id="ARBA00022741"/>
    </source>
</evidence>
<dbReference type="Gene3D" id="1.10.510.10">
    <property type="entry name" value="Transferase(Phosphotransferase) domain 1"/>
    <property type="match status" value="1"/>
</dbReference>
<dbReference type="GO" id="GO:0004693">
    <property type="term" value="F:cyclin-dependent protein serine/threonine kinase activity"/>
    <property type="evidence" value="ECO:0007669"/>
    <property type="project" value="UniProtKB-EC"/>
</dbReference>
<protein>
    <recommendedName>
        <fullName evidence="12">Cyclin-dependent kinase 8</fullName>
        <ecNumber evidence="4">2.7.11.22</ecNumber>
        <ecNumber evidence="3">2.7.11.23</ecNumber>
    </recommendedName>
</protein>
<evidence type="ECO:0000256" key="9">
    <source>
        <dbReference type="ARBA" id="ARBA00022777"/>
    </source>
</evidence>
<dbReference type="Gene3D" id="3.30.200.20">
    <property type="entry name" value="Phosphorylase Kinase, domain 1"/>
    <property type="match status" value="1"/>
</dbReference>
<evidence type="ECO:0000256" key="12">
    <source>
        <dbReference type="ARBA" id="ARBA00041823"/>
    </source>
</evidence>
<dbReference type="FunFam" id="1.10.510.10:FF:000408">
    <property type="entry name" value="Serine/threonine-protein kinase SSN3"/>
    <property type="match status" value="1"/>
</dbReference>
<dbReference type="GO" id="GO:0008353">
    <property type="term" value="F:RNA polymerase II CTD heptapeptide repeat kinase activity"/>
    <property type="evidence" value="ECO:0007669"/>
    <property type="project" value="UniProtKB-EC"/>
</dbReference>
<dbReference type="GO" id="GO:0016592">
    <property type="term" value="C:mediator complex"/>
    <property type="evidence" value="ECO:0007669"/>
    <property type="project" value="TreeGrafter"/>
</dbReference>
<dbReference type="GO" id="GO:0005524">
    <property type="term" value="F:ATP binding"/>
    <property type="evidence" value="ECO:0007669"/>
    <property type="project" value="UniProtKB-UniRule"/>
</dbReference>
<keyword evidence="9" id="KW-0418">Kinase</keyword>
<dbReference type="InterPro" id="IPR000719">
    <property type="entry name" value="Prot_kinase_dom"/>
</dbReference>
<keyword evidence="6" id="KW-0808">Transferase</keyword>
<keyword evidence="7" id="KW-0479">Metal-binding</keyword>
<keyword evidence="8 16" id="KW-0547">Nucleotide-binding</keyword>
<feature type="binding site" evidence="16">
    <location>
        <position position="50"/>
    </location>
    <ligand>
        <name>ATP</name>
        <dbReference type="ChEBI" id="CHEBI:30616"/>
    </ligand>
</feature>
<comment type="catalytic activity">
    <reaction evidence="15">
        <text>[DNA-directed RNA polymerase] + ATP = phospho-[DNA-directed RNA polymerase] + ADP + H(+)</text>
        <dbReference type="Rhea" id="RHEA:10216"/>
        <dbReference type="Rhea" id="RHEA-COMP:11321"/>
        <dbReference type="Rhea" id="RHEA-COMP:11322"/>
        <dbReference type="ChEBI" id="CHEBI:15378"/>
        <dbReference type="ChEBI" id="CHEBI:30616"/>
        <dbReference type="ChEBI" id="CHEBI:43176"/>
        <dbReference type="ChEBI" id="CHEBI:68546"/>
        <dbReference type="ChEBI" id="CHEBI:456216"/>
        <dbReference type="EC" id="2.7.11.23"/>
    </reaction>
</comment>
<evidence type="ECO:0000256" key="4">
    <source>
        <dbReference type="ARBA" id="ARBA00012425"/>
    </source>
</evidence>
<evidence type="ECO:0000256" key="18">
    <source>
        <dbReference type="SAM" id="MobiDB-lite"/>
    </source>
</evidence>
<feature type="domain" description="Protein kinase" evidence="19">
    <location>
        <begin position="20"/>
        <end position="325"/>
    </location>
</feature>
<reference evidence="20" key="1">
    <citation type="submission" date="2021-01" db="EMBL/GenBank/DDBJ databases">
        <authorList>
            <person name="Corre E."/>
            <person name="Pelletier E."/>
            <person name="Niang G."/>
            <person name="Scheremetjew M."/>
            <person name="Finn R."/>
            <person name="Kale V."/>
            <person name="Holt S."/>
            <person name="Cochrane G."/>
            <person name="Meng A."/>
            <person name="Brown T."/>
            <person name="Cohen L."/>
        </authorList>
    </citation>
    <scope>NUCLEOTIDE SEQUENCE</scope>
    <source>
        <strain evidence="20">WS</strain>
    </source>
</reference>
<dbReference type="SMART" id="SM00220">
    <property type="entry name" value="S_TKc"/>
    <property type="match status" value="1"/>
</dbReference>
<dbReference type="SUPFAM" id="SSF56112">
    <property type="entry name" value="Protein kinase-like (PK-like)"/>
    <property type="match status" value="1"/>
</dbReference>
<keyword evidence="5 17" id="KW-0723">Serine/threonine-protein kinase</keyword>
<evidence type="ECO:0000259" key="19">
    <source>
        <dbReference type="PROSITE" id="PS50011"/>
    </source>
</evidence>
<feature type="region of interest" description="Disordered" evidence="18">
    <location>
        <begin position="353"/>
        <end position="403"/>
    </location>
</feature>
<comment type="similarity">
    <text evidence="2">Belongs to the protein kinase superfamily. CMGC Ser/Thr protein kinase family. CDC2/CDKX subfamily.</text>
</comment>
<dbReference type="InterPro" id="IPR008271">
    <property type="entry name" value="Ser/Thr_kinase_AS"/>
</dbReference>
<dbReference type="InterPro" id="IPR011009">
    <property type="entry name" value="Kinase-like_dom_sf"/>
</dbReference>
<evidence type="ECO:0000256" key="11">
    <source>
        <dbReference type="ARBA" id="ARBA00023242"/>
    </source>
</evidence>
<evidence type="ECO:0000256" key="3">
    <source>
        <dbReference type="ARBA" id="ARBA00012409"/>
    </source>
</evidence>
<dbReference type="GO" id="GO:0046872">
    <property type="term" value="F:metal ion binding"/>
    <property type="evidence" value="ECO:0007669"/>
    <property type="project" value="UniProtKB-KW"/>
</dbReference>
<evidence type="ECO:0000256" key="16">
    <source>
        <dbReference type="PROSITE-ProRule" id="PRU10141"/>
    </source>
</evidence>
<dbReference type="InterPro" id="IPR017441">
    <property type="entry name" value="Protein_kinase_ATP_BS"/>
</dbReference>
<dbReference type="Pfam" id="PF00069">
    <property type="entry name" value="Pkinase"/>
    <property type="match status" value="1"/>
</dbReference>
<dbReference type="PANTHER" id="PTHR24056">
    <property type="entry name" value="CELL DIVISION PROTEIN KINASE"/>
    <property type="match status" value="1"/>
</dbReference>
<dbReference type="PANTHER" id="PTHR24056:SF495">
    <property type="entry name" value="CYCLIN-DEPENDENT KINASE 8-RELATED"/>
    <property type="match status" value="1"/>
</dbReference>
<proteinExistence type="inferred from homology"/>
<dbReference type="EC" id="2.7.11.23" evidence="3"/>
<accession>A0A7S1KV17</accession>
<keyword evidence="11" id="KW-0539">Nucleus</keyword>
<gene>
    <name evidence="20" type="ORF">PCOS0759_LOCUS7801</name>
</gene>
<evidence type="ECO:0000256" key="5">
    <source>
        <dbReference type="ARBA" id="ARBA00022527"/>
    </source>
</evidence>
<evidence type="ECO:0000256" key="6">
    <source>
        <dbReference type="ARBA" id="ARBA00022679"/>
    </source>
</evidence>
<evidence type="ECO:0000256" key="10">
    <source>
        <dbReference type="ARBA" id="ARBA00022840"/>
    </source>
</evidence>
<dbReference type="PROSITE" id="PS00107">
    <property type="entry name" value="PROTEIN_KINASE_ATP"/>
    <property type="match status" value="1"/>
</dbReference>
<evidence type="ECO:0000256" key="7">
    <source>
        <dbReference type="ARBA" id="ARBA00022723"/>
    </source>
</evidence>
<dbReference type="EC" id="2.7.11.22" evidence="4"/>
<feature type="compositionally biased region" description="Gly residues" evidence="18">
    <location>
        <begin position="379"/>
        <end position="392"/>
    </location>
</feature>
<organism evidence="20">
    <name type="scientific">Percolomonas cosmopolitus</name>
    <dbReference type="NCBI Taxonomy" id="63605"/>
    <lineage>
        <taxon>Eukaryota</taxon>
        <taxon>Discoba</taxon>
        <taxon>Heterolobosea</taxon>
        <taxon>Tetramitia</taxon>
        <taxon>Eutetramitia</taxon>
        <taxon>Percolomonadidae</taxon>
        <taxon>Percolomonas</taxon>
    </lineage>
</organism>
<comment type="subcellular location">
    <subcellularLocation>
        <location evidence="1">Nucleus</location>
    </subcellularLocation>
</comment>